<keyword evidence="6" id="KW-1185">Reference proteome</keyword>
<name>A0A9Q1GDN4_SYNKA</name>
<evidence type="ECO:0000256" key="3">
    <source>
        <dbReference type="ARBA" id="ARBA00023242"/>
    </source>
</evidence>
<evidence type="ECO:0000256" key="2">
    <source>
        <dbReference type="ARBA" id="ARBA00023155"/>
    </source>
</evidence>
<dbReference type="InterPro" id="IPR001356">
    <property type="entry name" value="HD"/>
</dbReference>
<comment type="caution">
    <text evidence="5">The sequence shown here is derived from an EMBL/GenBank/DDBJ whole genome shotgun (WGS) entry which is preliminary data.</text>
</comment>
<evidence type="ECO:0000313" key="6">
    <source>
        <dbReference type="Proteomes" id="UP001152622"/>
    </source>
</evidence>
<keyword evidence="1" id="KW-0238">DNA-binding</keyword>
<evidence type="ECO:0000313" key="5">
    <source>
        <dbReference type="EMBL" id="KAJ8381332.1"/>
    </source>
</evidence>
<dbReference type="GO" id="GO:0003677">
    <property type="term" value="F:DNA binding"/>
    <property type="evidence" value="ECO:0007669"/>
    <property type="project" value="UniProtKB-KW"/>
</dbReference>
<dbReference type="EMBL" id="JAINUF010000001">
    <property type="protein sequence ID" value="KAJ8381332.1"/>
    <property type="molecule type" value="Genomic_DNA"/>
</dbReference>
<dbReference type="OrthoDB" id="10533662at2759"/>
<sequence>MPRRYGNMNSSSSEDNYQGSSVGDRDGACCPCQACACPCHRHQGTSSRMTSSSSEGGQKRALFLERRYPSIEQKSQLLVEGVQMKTINKWFINYRYSMFNALRKRAERKILATSTEAEVNHLVPRDTKLAFKHMLSNGRELMPQHDSCFSSGLAQGKEKC</sequence>
<protein>
    <recommendedName>
        <fullName evidence="4">KN homeodomain domain-containing protein</fullName>
    </recommendedName>
</protein>
<dbReference type="SUPFAM" id="SSF46689">
    <property type="entry name" value="Homeodomain-like"/>
    <property type="match status" value="1"/>
</dbReference>
<evidence type="ECO:0000256" key="1">
    <source>
        <dbReference type="ARBA" id="ARBA00023125"/>
    </source>
</evidence>
<dbReference type="GO" id="GO:0006355">
    <property type="term" value="P:regulation of DNA-templated transcription"/>
    <property type="evidence" value="ECO:0007669"/>
    <property type="project" value="InterPro"/>
</dbReference>
<dbReference type="Proteomes" id="UP001152622">
    <property type="component" value="Chromosome 1"/>
</dbReference>
<dbReference type="InterPro" id="IPR009057">
    <property type="entry name" value="Homeodomain-like_sf"/>
</dbReference>
<organism evidence="5 6">
    <name type="scientific">Synaphobranchus kaupii</name>
    <name type="common">Kaup's arrowtooth eel</name>
    <dbReference type="NCBI Taxonomy" id="118154"/>
    <lineage>
        <taxon>Eukaryota</taxon>
        <taxon>Metazoa</taxon>
        <taxon>Chordata</taxon>
        <taxon>Craniata</taxon>
        <taxon>Vertebrata</taxon>
        <taxon>Euteleostomi</taxon>
        <taxon>Actinopterygii</taxon>
        <taxon>Neopterygii</taxon>
        <taxon>Teleostei</taxon>
        <taxon>Anguilliformes</taxon>
        <taxon>Synaphobranchidae</taxon>
        <taxon>Synaphobranchus</taxon>
    </lineage>
</organism>
<dbReference type="CDD" id="cd00086">
    <property type="entry name" value="homeodomain"/>
    <property type="match status" value="1"/>
</dbReference>
<accession>A0A9Q1GDN4</accession>
<gene>
    <name evidence="5" type="ORF">SKAU_G00021100</name>
</gene>
<keyword evidence="2" id="KW-0371">Homeobox</keyword>
<proteinExistence type="predicted"/>
<reference evidence="5" key="1">
    <citation type="journal article" date="2023" name="Science">
        <title>Genome structures resolve the early diversification of teleost fishes.</title>
        <authorList>
            <person name="Parey E."/>
            <person name="Louis A."/>
            <person name="Montfort J."/>
            <person name="Bouchez O."/>
            <person name="Roques C."/>
            <person name="Iampietro C."/>
            <person name="Lluch J."/>
            <person name="Castinel A."/>
            <person name="Donnadieu C."/>
            <person name="Desvignes T."/>
            <person name="Floi Bucao C."/>
            <person name="Jouanno E."/>
            <person name="Wen M."/>
            <person name="Mejri S."/>
            <person name="Dirks R."/>
            <person name="Jansen H."/>
            <person name="Henkel C."/>
            <person name="Chen W.J."/>
            <person name="Zahm M."/>
            <person name="Cabau C."/>
            <person name="Klopp C."/>
            <person name="Thompson A.W."/>
            <person name="Robinson-Rechavi M."/>
            <person name="Braasch I."/>
            <person name="Lecointre G."/>
            <person name="Bobe J."/>
            <person name="Postlethwait J.H."/>
            <person name="Berthelot C."/>
            <person name="Roest Crollius H."/>
            <person name="Guiguen Y."/>
        </authorList>
    </citation>
    <scope>NUCLEOTIDE SEQUENCE</scope>
    <source>
        <strain evidence="5">WJC10195</strain>
    </source>
</reference>
<dbReference type="Gene3D" id="1.10.10.60">
    <property type="entry name" value="Homeodomain-like"/>
    <property type="match status" value="1"/>
</dbReference>
<dbReference type="AlphaFoldDB" id="A0A9Q1GDN4"/>
<evidence type="ECO:0000259" key="4">
    <source>
        <dbReference type="Pfam" id="PF05920"/>
    </source>
</evidence>
<keyword evidence="3" id="KW-0539">Nucleus</keyword>
<dbReference type="InterPro" id="IPR008422">
    <property type="entry name" value="KN_HD"/>
</dbReference>
<feature type="domain" description="KN homeodomain" evidence="4">
    <location>
        <begin position="68"/>
        <end position="95"/>
    </location>
</feature>
<dbReference type="Pfam" id="PF05920">
    <property type="entry name" value="Homeobox_KN"/>
    <property type="match status" value="1"/>
</dbReference>